<evidence type="ECO:0000256" key="5">
    <source>
        <dbReference type="ARBA" id="ARBA00048885"/>
    </source>
</evidence>
<evidence type="ECO:0000259" key="7">
    <source>
        <dbReference type="Pfam" id="PF00370"/>
    </source>
</evidence>
<dbReference type="PIRSF" id="PIRSF000538">
    <property type="entry name" value="GlpK"/>
    <property type="match status" value="1"/>
</dbReference>
<dbReference type="SUPFAM" id="SSF53067">
    <property type="entry name" value="Actin-like ATPase domain"/>
    <property type="match status" value="2"/>
</dbReference>
<evidence type="ECO:0000256" key="1">
    <source>
        <dbReference type="ARBA" id="ARBA00009156"/>
    </source>
</evidence>
<feature type="domain" description="Carbohydrate kinase FGGY N-terminal" evidence="7">
    <location>
        <begin position="135"/>
        <end position="287"/>
    </location>
</feature>
<keyword evidence="3 6" id="KW-0808">Transferase</keyword>
<dbReference type="STRING" id="1884261.A0A5C3QTH5"/>
<evidence type="ECO:0000256" key="4">
    <source>
        <dbReference type="ARBA" id="ARBA00022777"/>
    </source>
</evidence>
<dbReference type="InterPro" id="IPR018484">
    <property type="entry name" value="FGGY_N"/>
</dbReference>
<dbReference type="InterPro" id="IPR043129">
    <property type="entry name" value="ATPase_NBD"/>
</dbReference>
<dbReference type="GO" id="GO:0042732">
    <property type="term" value="P:D-xylose metabolic process"/>
    <property type="evidence" value="ECO:0007669"/>
    <property type="project" value="UniProtKB-UniRule"/>
</dbReference>
<dbReference type="CDD" id="cd07776">
    <property type="entry name" value="ASKHA_NBD_FGGY_SpXK-like"/>
    <property type="match status" value="1"/>
</dbReference>
<dbReference type="Proteomes" id="UP000305067">
    <property type="component" value="Unassembled WGS sequence"/>
</dbReference>
<organism evidence="9 10">
    <name type="scientific">Pterulicium gracile</name>
    <dbReference type="NCBI Taxonomy" id="1884261"/>
    <lineage>
        <taxon>Eukaryota</taxon>
        <taxon>Fungi</taxon>
        <taxon>Dikarya</taxon>
        <taxon>Basidiomycota</taxon>
        <taxon>Agaricomycotina</taxon>
        <taxon>Agaricomycetes</taxon>
        <taxon>Agaricomycetidae</taxon>
        <taxon>Agaricales</taxon>
        <taxon>Pleurotineae</taxon>
        <taxon>Pterulaceae</taxon>
        <taxon>Pterulicium</taxon>
    </lineage>
</organism>
<evidence type="ECO:0000256" key="6">
    <source>
        <dbReference type="RuleBase" id="RU367058"/>
    </source>
</evidence>
<dbReference type="PANTHER" id="PTHR10196">
    <property type="entry name" value="SUGAR KINASE"/>
    <property type="match status" value="1"/>
</dbReference>
<accession>A0A5C3QTH5</accession>
<reference evidence="9 10" key="1">
    <citation type="journal article" date="2019" name="Nat. Ecol. Evol.">
        <title>Megaphylogeny resolves global patterns of mushroom evolution.</title>
        <authorList>
            <person name="Varga T."/>
            <person name="Krizsan K."/>
            <person name="Foldi C."/>
            <person name="Dima B."/>
            <person name="Sanchez-Garcia M."/>
            <person name="Sanchez-Ramirez S."/>
            <person name="Szollosi G.J."/>
            <person name="Szarkandi J.G."/>
            <person name="Papp V."/>
            <person name="Albert L."/>
            <person name="Andreopoulos W."/>
            <person name="Angelini C."/>
            <person name="Antonin V."/>
            <person name="Barry K.W."/>
            <person name="Bougher N.L."/>
            <person name="Buchanan P."/>
            <person name="Buyck B."/>
            <person name="Bense V."/>
            <person name="Catcheside P."/>
            <person name="Chovatia M."/>
            <person name="Cooper J."/>
            <person name="Damon W."/>
            <person name="Desjardin D."/>
            <person name="Finy P."/>
            <person name="Geml J."/>
            <person name="Haridas S."/>
            <person name="Hughes K."/>
            <person name="Justo A."/>
            <person name="Karasinski D."/>
            <person name="Kautmanova I."/>
            <person name="Kiss B."/>
            <person name="Kocsube S."/>
            <person name="Kotiranta H."/>
            <person name="LaButti K.M."/>
            <person name="Lechner B.E."/>
            <person name="Liimatainen K."/>
            <person name="Lipzen A."/>
            <person name="Lukacs Z."/>
            <person name="Mihaltcheva S."/>
            <person name="Morgado L.N."/>
            <person name="Niskanen T."/>
            <person name="Noordeloos M.E."/>
            <person name="Ohm R.A."/>
            <person name="Ortiz-Santana B."/>
            <person name="Ovrebo C."/>
            <person name="Racz N."/>
            <person name="Riley R."/>
            <person name="Savchenko A."/>
            <person name="Shiryaev A."/>
            <person name="Soop K."/>
            <person name="Spirin V."/>
            <person name="Szebenyi C."/>
            <person name="Tomsovsky M."/>
            <person name="Tulloss R.E."/>
            <person name="Uehling J."/>
            <person name="Grigoriev I.V."/>
            <person name="Vagvolgyi C."/>
            <person name="Papp T."/>
            <person name="Martin F.M."/>
            <person name="Miettinen O."/>
            <person name="Hibbett D.S."/>
            <person name="Nagy L.G."/>
        </authorList>
    </citation>
    <scope>NUCLEOTIDE SEQUENCE [LARGE SCALE GENOMIC DNA]</scope>
    <source>
        <strain evidence="9 10">CBS 309.79</strain>
    </source>
</reference>
<name>A0A5C3QTH5_9AGAR</name>
<evidence type="ECO:0000256" key="3">
    <source>
        <dbReference type="ARBA" id="ARBA00022679"/>
    </source>
</evidence>
<dbReference type="GO" id="GO:0005524">
    <property type="term" value="F:ATP binding"/>
    <property type="evidence" value="ECO:0007669"/>
    <property type="project" value="UniProtKB-UniRule"/>
</dbReference>
<protein>
    <recommendedName>
        <fullName evidence="6">Xylulose kinase</fullName>
        <ecNumber evidence="6">2.7.1.17</ecNumber>
    </recommendedName>
</protein>
<evidence type="ECO:0000259" key="8">
    <source>
        <dbReference type="Pfam" id="PF02782"/>
    </source>
</evidence>
<dbReference type="EC" id="2.7.1.17" evidence="6"/>
<evidence type="ECO:0000256" key="2">
    <source>
        <dbReference type="ARBA" id="ARBA00022629"/>
    </source>
</evidence>
<keyword evidence="6" id="KW-0547">Nucleotide-binding</keyword>
<dbReference type="FunFam" id="3.30.420.40:FF:000118">
    <property type="entry name" value="Xylulose kinase 2"/>
    <property type="match status" value="1"/>
</dbReference>
<dbReference type="InterPro" id="IPR018485">
    <property type="entry name" value="FGGY_C"/>
</dbReference>
<dbReference type="GO" id="GO:0005829">
    <property type="term" value="C:cytosol"/>
    <property type="evidence" value="ECO:0007669"/>
    <property type="project" value="TreeGrafter"/>
</dbReference>
<feature type="domain" description="Carbohydrate kinase FGGY C-terminal" evidence="8">
    <location>
        <begin position="296"/>
        <end position="486"/>
    </location>
</feature>
<dbReference type="GO" id="GO:0005997">
    <property type="term" value="P:xylulose metabolic process"/>
    <property type="evidence" value="ECO:0007669"/>
    <property type="project" value="TreeGrafter"/>
</dbReference>
<comment type="similarity">
    <text evidence="1 6">Belongs to the FGGY kinase family.</text>
</comment>
<dbReference type="InterPro" id="IPR000577">
    <property type="entry name" value="Carb_kinase_FGGY"/>
</dbReference>
<dbReference type="Pfam" id="PF00370">
    <property type="entry name" value="FGGY_N"/>
    <property type="match status" value="1"/>
</dbReference>
<keyword evidence="6" id="KW-0067">ATP-binding</keyword>
<dbReference type="OrthoDB" id="1728974at2759"/>
<dbReference type="Pfam" id="PF02782">
    <property type="entry name" value="FGGY_C"/>
    <property type="match status" value="1"/>
</dbReference>
<dbReference type="PANTHER" id="PTHR10196:SF57">
    <property type="entry name" value="XYLULOSE KINASE"/>
    <property type="match status" value="1"/>
</dbReference>
<evidence type="ECO:0000313" key="10">
    <source>
        <dbReference type="Proteomes" id="UP000305067"/>
    </source>
</evidence>
<dbReference type="Gene3D" id="3.30.420.40">
    <property type="match status" value="2"/>
</dbReference>
<gene>
    <name evidence="9" type="ORF">BDV98DRAFT_561891</name>
</gene>
<dbReference type="InterPro" id="IPR042024">
    <property type="entry name" value="D-XK_euk"/>
</dbReference>
<keyword evidence="10" id="KW-1185">Reference proteome</keyword>
<comment type="catalytic activity">
    <reaction evidence="5 6">
        <text>D-xylulose + ATP = D-xylulose 5-phosphate + ADP + H(+)</text>
        <dbReference type="Rhea" id="RHEA:10964"/>
        <dbReference type="ChEBI" id="CHEBI:15378"/>
        <dbReference type="ChEBI" id="CHEBI:17140"/>
        <dbReference type="ChEBI" id="CHEBI:30616"/>
        <dbReference type="ChEBI" id="CHEBI:57737"/>
        <dbReference type="ChEBI" id="CHEBI:456216"/>
        <dbReference type="EC" id="2.7.1.17"/>
    </reaction>
</comment>
<keyword evidence="6" id="KW-0119">Carbohydrate metabolism</keyword>
<keyword evidence="4 6" id="KW-0418">Kinase</keyword>
<proteinExistence type="inferred from homology"/>
<evidence type="ECO:0000313" key="9">
    <source>
        <dbReference type="EMBL" id="TFL05346.1"/>
    </source>
</evidence>
<keyword evidence="2 6" id="KW-0859">Xylose metabolism</keyword>
<dbReference type="GO" id="GO:0004856">
    <property type="term" value="F:D-xylulokinase activity"/>
    <property type="evidence" value="ECO:0007669"/>
    <property type="project" value="UniProtKB-UniRule"/>
</dbReference>
<sequence length="542" mass="58601">MSGTQPLFLGLDLSTQQLKGVVISENSVVVYEAAVHYDKDLPQYETTNGAILGPGDGEVTSPVQMWVDALTLLVSRIKESGVDLSKIQAISGAGQQHGSVYWSADAENLLASLDPSQSLSEQLCPIAFSQARSPIWQDSSTSEECALLEKEAGGAQALTDLTGSRAYERFTGPQILKVYGKQPEVYAATARISLVSSFVPSLFLGRIAEIEVSDASGMNLTDVFTGKWNDQLLEACGGPELRRKLGPEPVPGGEVLGSISKWWVERWGFSPDCLIAPFTGDNPATVVALSAPGDALLSLGTSTTLLLSVPPTGTPPKRFTTSHLLSHPTTLDAKIAMLCYKNGGLAREQIRDEYASKDWDRFNQLVESTQPGNDGYLGFYFPLPEIIPPNVQGQLYFHHGTIVQDLEPSRQPRAILESQLLSILSRVEAILPEHAPPLNRLILSGGASLNPAIQQLAADLFSMDAFVCETAQGAGMGGALLAKYSWWKKRNGGGSFEQMMGNVAIGLRRVASPRKEISSIYHSLVPRYRQCEETVLQKLLVA</sequence>
<comment type="function">
    <text evidence="6">Highly specific D-xylulose kinase which participates in the catabolism of xylose. Xylose is a major component of hemicelluloses such as xylan. Most fungi utilize D-xylose via three enzymatic reactions, xylose reductase (XR), xylitol dehydrogenase (XDH), and xylulokinase, to form xylulose 5-phosphate, which enters pentose phosphate pathway.</text>
</comment>
<dbReference type="AlphaFoldDB" id="A0A5C3QTH5"/>
<dbReference type="EMBL" id="ML178817">
    <property type="protein sequence ID" value="TFL05346.1"/>
    <property type="molecule type" value="Genomic_DNA"/>
</dbReference>